<evidence type="ECO:0000256" key="16">
    <source>
        <dbReference type="ARBA" id="ARBA00051243"/>
    </source>
</evidence>
<evidence type="ECO:0000313" key="27">
    <source>
        <dbReference type="EMBL" id="KAK6172395.1"/>
    </source>
</evidence>
<feature type="domain" description="Ig-like" evidence="26">
    <location>
        <begin position="29"/>
        <end position="110"/>
    </location>
</feature>
<dbReference type="Gene3D" id="3.30.200.20">
    <property type="entry name" value="Phosphorylase Kinase, domain 1"/>
    <property type="match status" value="1"/>
</dbReference>
<evidence type="ECO:0000256" key="6">
    <source>
        <dbReference type="ARBA" id="ARBA00022741"/>
    </source>
</evidence>
<dbReference type="GO" id="GO:0046872">
    <property type="term" value="F:metal ion binding"/>
    <property type="evidence" value="ECO:0007669"/>
    <property type="project" value="UniProtKB-KW"/>
</dbReference>
<dbReference type="EC" id="2.7.10.1" evidence="2"/>
<dbReference type="PANTHER" id="PTHR24416:SF600">
    <property type="entry name" value="PDGF- AND VEGF-RECEPTOR RELATED, ISOFORM J"/>
    <property type="match status" value="1"/>
</dbReference>
<evidence type="ECO:0000256" key="10">
    <source>
        <dbReference type="ARBA" id="ARBA00023136"/>
    </source>
</evidence>
<evidence type="ECO:0000256" key="5">
    <source>
        <dbReference type="ARBA" id="ARBA00022692"/>
    </source>
</evidence>
<dbReference type="GO" id="GO:0007169">
    <property type="term" value="P:cell surface receptor protein tyrosine kinase signaling pathway"/>
    <property type="evidence" value="ECO:0007669"/>
    <property type="project" value="TreeGrafter"/>
</dbReference>
<dbReference type="InterPro" id="IPR050122">
    <property type="entry name" value="RTK"/>
</dbReference>
<dbReference type="SMART" id="SM00409">
    <property type="entry name" value="IG"/>
    <property type="match status" value="7"/>
</dbReference>
<feature type="region of interest" description="Disordered" evidence="22">
    <location>
        <begin position="1229"/>
        <end position="1348"/>
    </location>
</feature>
<keyword evidence="28" id="KW-1185">Reference proteome</keyword>
<evidence type="ECO:0000256" key="24">
    <source>
        <dbReference type="SAM" id="SignalP"/>
    </source>
</evidence>
<comment type="subcellular location">
    <subcellularLocation>
        <location evidence="1">Membrane</location>
        <topology evidence="1">Single-pass membrane protein</topology>
    </subcellularLocation>
</comment>
<dbReference type="FunFam" id="3.30.200.20:FF:000776">
    <property type="entry name" value="Flk-1 receptor"/>
    <property type="match status" value="1"/>
</dbReference>
<feature type="binding site" evidence="18">
    <location>
        <begin position="849"/>
        <end position="856"/>
    </location>
    <ligand>
        <name>ATP</name>
        <dbReference type="ChEBI" id="CHEBI:30616"/>
    </ligand>
</feature>
<comment type="catalytic activity">
    <reaction evidence="16">
        <text>L-tyrosyl-[protein] + ATP = O-phospho-L-tyrosyl-[protein] + ADP + H(+)</text>
        <dbReference type="Rhea" id="RHEA:10596"/>
        <dbReference type="Rhea" id="RHEA-COMP:10136"/>
        <dbReference type="Rhea" id="RHEA-COMP:20101"/>
        <dbReference type="ChEBI" id="CHEBI:15378"/>
        <dbReference type="ChEBI" id="CHEBI:30616"/>
        <dbReference type="ChEBI" id="CHEBI:46858"/>
        <dbReference type="ChEBI" id="CHEBI:61978"/>
        <dbReference type="ChEBI" id="CHEBI:456216"/>
        <dbReference type="EC" id="2.7.10.1"/>
    </reaction>
</comment>
<dbReference type="InterPro" id="IPR020635">
    <property type="entry name" value="Tyr_kinase_cat_dom"/>
</dbReference>
<feature type="domain" description="Protein kinase" evidence="25">
    <location>
        <begin position="842"/>
        <end position="1153"/>
    </location>
</feature>
<keyword evidence="7" id="KW-0418">Kinase</keyword>
<feature type="domain" description="Ig-like" evidence="26">
    <location>
        <begin position="233"/>
        <end position="333"/>
    </location>
</feature>
<keyword evidence="10 23" id="KW-0472">Membrane</keyword>
<keyword evidence="14" id="KW-0325">Glycoprotein</keyword>
<dbReference type="InterPro" id="IPR003598">
    <property type="entry name" value="Ig_sub2"/>
</dbReference>
<dbReference type="SMART" id="SM00219">
    <property type="entry name" value="TyrKc"/>
    <property type="match status" value="1"/>
</dbReference>
<feature type="compositionally biased region" description="Polar residues" evidence="22">
    <location>
        <begin position="1279"/>
        <end position="1292"/>
    </location>
</feature>
<evidence type="ECO:0000313" key="28">
    <source>
        <dbReference type="Proteomes" id="UP001347796"/>
    </source>
</evidence>
<evidence type="ECO:0000256" key="15">
    <source>
        <dbReference type="ARBA" id="ARBA00023319"/>
    </source>
</evidence>
<organism evidence="27 28">
    <name type="scientific">Patella caerulea</name>
    <name type="common">Rayed Mediterranean limpet</name>
    <dbReference type="NCBI Taxonomy" id="87958"/>
    <lineage>
        <taxon>Eukaryota</taxon>
        <taxon>Metazoa</taxon>
        <taxon>Spiralia</taxon>
        <taxon>Lophotrochozoa</taxon>
        <taxon>Mollusca</taxon>
        <taxon>Gastropoda</taxon>
        <taxon>Patellogastropoda</taxon>
        <taxon>Patelloidea</taxon>
        <taxon>Patellidae</taxon>
        <taxon>Patella</taxon>
    </lineage>
</organism>
<feature type="site" description="Important for interaction with phosphotyrosine-binding proteins" evidence="20">
    <location>
        <position position="1161"/>
    </location>
</feature>
<dbReference type="PROSITE" id="PS50835">
    <property type="entry name" value="IG_LIKE"/>
    <property type="match status" value="4"/>
</dbReference>
<evidence type="ECO:0000256" key="23">
    <source>
        <dbReference type="SAM" id="Phobius"/>
    </source>
</evidence>
<keyword evidence="13" id="KW-0675">Receptor</keyword>
<dbReference type="PIRSF" id="PIRSF000615">
    <property type="entry name" value="TyrPK_CSF1-R"/>
    <property type="match status" value="1"/>
</dbReference>
<dbReference type="CDD" id="cd00096">
    <property type="entry name" value="Ig"/>
    <property type="match status" value="2"/>
</dbReference>
<feature type="domain" description="Ig-like" evidence="26">
    <location>
        <begin position="664"/>
        <end position="753"/>
    </location>
</feature>
<keyword evidence="11" id="KW-0829">Tyrosine-protein kinase</keyword>
<dbReference type="Pfam" id="PF07714">
    <property type="entry name" value="PK_Tyr_Ser-Thr"/>
    <property type="match status" value="1"/>
</dbReference>
<dbReference type="InterPro" id="IPR008266">
    <property type="entry name" value="Tyr_kinase_AS"/>
</dbReference>
<dbReference type="GO" id="GO:0004714">
    <property type="term" value="F:transmembrane receptor protein tyrosine kinase activity"/>
    <property type="evidence" value="ECO:0007669"/>
    <property type="project" value="UniProtKB-EC"/>
</dbReference>
<dbReference type="InterPro" id="IPR000719">
    <property type="entry name" value="Prot_kinase_dom"/>
</dbReference>
<gene>
    <name evidence="27" type="ORF">SNE40_016054</name>
</gene>
<evidence type="ECO:0000256" key="2">
    <source>
        <dbReference type="ARBA" id="ARBA00011902"/>
    </source>
</evidence>
<evidence type="ECO:0000259" key="25">
    <source>
        <dbReference type="PROSITE" id="PS50011"/>
    </source>
</evidence>
<feature type="binding site" evidence="19">
    <location>
        <position position="1035"/>
    </location>
    <ligand>
        <name>Mg(2+)</name>
        <dbReference type="ChEBI" id="CHEBI:18420"/>
    </ligand>
</feature>
<dbReference type="GO" id="GO:0005524">
    <property type="term" value="F:ATP binding"/>
    <property type="evidence" value="ECO:0007669"/>
    <property type="project" value="UniProtKB-UniRule"/>
</dbReference>
<feature type="compositionally biased region" description="Basic and acidic residues" evidence="22">
    <location>
        <begin position="1242"/>
        <end position="1258"/>
    </location>
</feature>
<dbReference type="PROSITE" id="PS00109">
    <property type="entry name" value="PROTEIN_KINASE_TYR"/>
    <property type="match status" value="1"/>
</dbReference>
<keyword evidence="15" id="KW-0393">Immunoglobulin domain</keyword>
<sequence>MLTTVLCVLTCTFIYQVELTLGFDVLKKPQIDTLNSTLYLNKGDNLTLTCSGNNDVKWHSTALGAGQQGTPEPEGHGILFISLPVQEGGRYAVQLNITNAQYYDTGRYSCLYIDDYNKINSSVYIYVKDPDRLLLGHASAPFPFFLLINRNRPAVIPCKVSDPAVNVSLVKSIGMVTVSGREDVTYHPEIGFTLYFPNLFYAGNFKCIAEYNGTEDEMLVVLRYSDMLKYMPPVVIDVEPARNVMVNSSVKLTCKVKVERDTMIQMTWDHPNKEHTEGIRPSKAKRETVFGQYSYSEISRTLDIDVIQVSHMGVYRCTIKNYKKESYGETIISVYEKTFVYLTPGDDVEVVVGDKKAFLRFGINAFPKPSLEWYFEDKKISANHFYGIGQVDDAAALSVFYPTASKMGKYTLFAYTKDMNTSASINLFVFGPPKMKWATKKPVTKYMIKQRWRLECQATGYPAANVTWLFKECLPQNCSEWVNITETNLSYKIKGTTLSSLDITAERSGWIRCQGENNYGMDFLETEFTVVEVPNGLGFSELNRNVTEFDRLELECYGSRHFYKDLVILKVKDSPIALDSNVIDSDNDSDTTVSYTVDTNFTTSATDTAGFTTIVEQTAHSNVRKALFEKLSKKDAGVYECKGLTFDKKFHTAQFTLKLHDIIPPFMIKSTSGKIRAQKSTSLSMECLFGGFPEPQVKWYKDGDIIQGNNTMDIGFSQNGGRMIIDNATKVHIGTYMCEAWNYGGKVFSSNMTLLVGENFHEAGFSKVYIGIIVCILIAAAIIVVVVICFIRRMRKKLTIKMKDYEQYLLAPKGDYNPEIPIDEQTASLPYDPKWEFPKDRLRMGNVLGQGAFGRVIKTEAIGITEGQYVTTVAVKMVKDCTDKEQMMALLSELKILIHIGQHLNILNLLGAVTKNIRFGELYVIVEYCHFGNVRSYLLKNKDSFVDTMEDYVDPAVEKKREAASEKSKRHYINTPAPNNSADLIGPPLTTKNLICWSFQAARGMEYLASKKYIHRDLAARNVLLSEDNVIKISDFGLAKDCYKNMEYKKKGDGPVPVKWMALESLTHKLYTTKSDVWSYGVLMYELFSLGGNPYSGIELNEKFIGLLKSGYRMEKPSHASDEIYQIMLRCWDASPDKRPSFVQLVNIMGDFLEANVKQYYLDLNSTYSKMLDESGADEEAEKDGYLKMVGSTDYTPMSVTMPDSYTGEDDVESARYINQARWRKEKADDIELQPLTGGKTTENELKEAKPEKDKDDSNSPVQLRTRADIHCPDDTDSGHSSSYAPGTSPVDNNGYLVPKLLEEPEKKTNSAGDRSFSSSAFHNSLFNDSPPPDYRAVMEENPNALPV</sequence>
<evidence type="ECO:0000256" key="18">
    <source>
        <dbReference type="PIRSR" id="PIRSR000615-2"/>
    </source>
</evidence>
<evidence type="ECO:0000256" key="8">
    <source>
        <dbReference type="ARBA" id="ARBA00022840"/>
    </source>
</evidence>
<dbReference type="PRINTS" id="PR00109">
    <property type="entry name" value="TYRKINASE"/>
</dbReference>
<dbReference type="InterPro" id="IPR007110">
    <property type="entry name" value="Ig-like_dom"/>
</dbReference>
<keyword evidence="19" id="KW-0479">Metal-binding</keyword>
<dbReference type="FunFam" id="1.10.510.10:FF:000554">
    <property type="entry name" value="Predicted protein"/>
    <property type="match status" value="1"/>
</dbReference>
<evidence type="ECO:0000256" key="22">
    <source>
        <dbReference type="SAM" id="MobiDB-lite"/>
    </source>
</evidence>
<evidence type="ECO:0000256" key="13">
    <source>
        <dbReference type="ARBA" id="ARBA00023170"/>
    </source>
</evidence>
<evidence type="ECO:0000256" key="1">
    <source>
        <dbReference type="ARBA" id="ARBA00004167"/>
    </source>
</evidence>
<keyword evidence="6 18" id="KW-0547">Nucleotide-binding</keyword>
<feature type="chain" id="PRO_5042850743" description="receptor protein-tyrosine kinase" evidence="24">
    <location>
        <begin position="23"/>
        <end position="1348"/>
    </location>
</feature>
<keyword evidence="3" id="KW-0597">Phosphoprotein</keyword>
<dbReference type="InterPro" id="IPR017441">
    <property type="entry name" value="Protein_kinase_ATP_BS"/>
</dbReference>
<dbReference type="SUPFAM" id="SSF48726">
    <property type="entry name" value="Immunoglobulin"/>
    <property type="match status" value="6"/>
</dbReference>
<feature type="compositionally biased region" description="Polar residues" evidence="22">
    <location>
        <begin position="1310"/>
        <end position="1328"/>
    </location>
</feature>
<keyword evidence="19" id="KW-0460">Magnesium</keyword>
<evidence type="ECO:0000256" key="19">
    <source>
        <dbReference type="PIRSR" id="PIRSR000615-3"/>
    </source>
</evidence>
<dbReference type="PROSITE" id="PS50011">
    <property type="entry name" value="PROTEIN_KINASE_DOM"/>
    <property type="match status" value="1"/>
</dbReference>
<evidence type="ECO:0000256" key="12">
    <source>
        <dbReference type="ARBA" id="ARBA00023157"/>
    </source>
</evidence>
<keyword evidence="4" id="KW-0808">Transferase</keyword>
<dbReference type="PROSITE" id="PS00107">
    <property type="entry name" value="PROTEIN_KINASE_ATP"/>
    <property type="match status" value="1"/>
</dbReference>
<feature type="active site" description="Proton acceptor" evidence="17">
    <location>
        <position position="1017"/>
    </location>
</feature>
<keyword evidence="24" id="KW-0732">Signal</keyword>
<feature type="transmembrane region" description="Helical" evidence="23">
    <location>
        <begin position="768"/>
        <end position="791"/>
    </location>
</feature>
<evidence type="ECO:0000256" key="3">
    <source>
        <dbReference type="ARBA" id="ARBA00022553"/>
    </source>
</evidence>
<dbReference type="Proteomes" id="UP001347796">
    <property type="component" value="Unassembled WGS sequence"/>
</dbReference>
<evidence type="ECO:0000256" key="21">
    <source>
        <dbReference type="PROSITE-ProRule" id="PRU10141"/>
    </source>
</evidence>
<keyword evidence="12" id="KW-1015">Disulfide bond</keyword>
<dbReference type="SMART" id="SM00408">
    <property type="entry name" value="IGc2"/>
    <property type="match status" value="4"/>
</dbReference>
<comment type="caution">
    <text evidence="27">The sequence shown here is derived from an EMBL/GenBank/DDBJ whole genome shotgun (WGS) entry which is preliminary data.</text>
</comment>
<dbReference type="Gene3D" id="1.10.510.10">
    <property type="entry name" value="Transferase(Phosphotransferase) domain 1"/>
    <property type="match status" value="1"/>
</dbReference>
<dbReference type="InterPro" id="IPR013783">
    <property type="entry name" value="Ig-like_fold"/>
</dbReference>
<dbReference type="SUPFAM" id="SSF56112">
    <property type="entry name" value="Protein kinase-like (PK-like)"/>
    <property type="match status" value="1"/>
</dbReference>
<dbReference type="PANTHER" id="PTHR24416">
    <property type="entry name" value="TYROSINE-PROTEIN KINASE RECEPTOR"/>
    <property type="match status" value="1"/>
</dbReference>
<dbReference type="FunFam" id="2.60.40.10:FF:000107">
    <property type="entry name" value="Myosin, light chain kinase a"/>
    <property type="match status" value="1"/>
</dbReference>
<proteinExistence type="predicted"/>
<dbReference type="GO" id="GO:0005886">
    <property type="term" value="C:plasma membrane"/>
    <property type="evidence" value="ECO:0007669"/>
    <property type="project" value="TreeGrafter"/>
</dbReference>
<reference evidence="27 28" key="1">
    <citation type="submission" date="2024-01" db="EMBL/GenBank/DDBJ databases">
        <title>The genome of the rayed Mediterranean limpet Patella caerulea (Linnaeus, 1758).</title>
        <authorList>
            <person name="Anh-Thu Weber A."/>
            <person name="Halstead-Nussloch G."/>
        </authorList>
    </citation>
    <scope>NUCLEOTIDE SEQUENCE [LARGE SCALE GENOMIC DNA]</scope>
    <source>
        <strain evidence="27">AATW-2023a</strain>
        <tissue evidence="27">Whole specimen</tissue>
    </source>
</reference>
<evidence type="ECO:0000256" key="20">
    <source>
        <dbReference type="PIRSR" id="PIRSR000615-4"/>
    </source>
</evidence>
<evidence type="ECO:0000256" key="9">
    <source>
        <dbReference type="ARBA" id="ARBA00022989"/>
    </source>
</evidence>
<dbReference type="InterPro" id="IPR003599">
    <property type="entry name" value="Ig_sub"/>
</dbReference>
<keyword evidence="5 23" id="KW-0812">Transmembrane</keyword>
<dbReference type="InterPro" id="IPR001245">
    <property type="entry name" value="Ser-Thr/Tyr_kinase_cat_dom"/>
</dbReference>
<name>A0AAN8PMA4_PATCE</name>
<feature type="domain" description="Ig-like" evidence="26">
    <location>
        <begin position="433"/>
        <end position="529"/>
    </location>
</feature>
<evidence type="ECO:0000259" key="26">
    <source>
        <dbReference type="PROSITE" id="PS50835"/>
    </source>
</evidence>
<feature type="signal peptide" evidence="24">
    <location>
        <begin position="1"/>
        <end position="22"/>
    </location>
</feature>
<evidence type="ECO:0000256" key="17">
    <source>
        <dbReference type="PIRSR" id="PIRSR000615-1"/>
    </source>
</evidence>
<keyword evidence="9 23" id="KW-1133">Transmembrane helix</keyword>
<evidence type="ECO:0000256" key="4">
    <source>
        <dbReference type="ARBA" id="ARBA00022679"/>
    </source>
</evidence>
<feature type="binding site" evidence="18">
    <location>
        <position position="1021"/>
    </location>
    <ligand>
        <name>ATP</name>
        <dbReference type="ChEBI" id="CHEBI:30616"/>
    </ligand>
</feature>
<dbReference type="Pfam" id="PF13927">
    <property type="entry name" value="Ig_3"/>
    <property type="match status" value="2"/>
</dbReference>
<feature type="binding site" evidence="19">
    <location>
        <position position="1022"/>
    </location>
    <ligand>
        <name>Mg(2+)</name>
        <dbReference type="ChEBI" id="CHEBI:18420"/>
    </ligand>
</feature>
<accession>A0AAN8PMA4</accession>
<dbReference type="InterPro" id="IPR011009">
    <property type="entry name" value="Kinase-like_dom_sf"/>
</dbReference>
<evidence type="ECO:0000256" key="14">
    <source>
        <dbReference type="ARBA" id="ARBA00023180"/>
    </source>
</evidence>
<dbReference type="EMBL" id="JAZGQO010000011">
    <property type="protein sequence ID" value="KAK6172395.1"/>
    <property type="molecule type" value="Genomic_DNA"/>
</dbReference>
<feature type="binding site" evidence="18 21">
    <location>
        <position position="876"/>
    </location>
    <ligand>
        <name>ATP</name>
        <dbReference type="ChEBI" id="CHEBI:30616"/>
    </ligand>
</feature>
<evidence type="ECO:0000256" key="11">
    <source>
        <dbReference type="ARBA" id="ARBA00023137"/>
    </source>
</evidence>
<dbReference type="Gene3D" id="2.60.40.10">
    <property type="entry name" value="Immunoglobulins"/>
    <property type="match status" value="6"/>
</dbReference>
<dbReference type="GO" id="GO:0043235">
    <property type="term" value="C:receptor complex"/>
    <property type="evidence" value="ECO:0007669"/>
    <property type="project" value="TreeGrafter"/>
</dbReference>
<evidence type="ECO:0000256" key="7">
    <source>
        <dbReference type="ARBA" id="ARBA00022777"/>
    </source>
</evidence>
<dbReference type="InterPro" id="IPR036179">
    <property type="entry name" value="Ig-like_dom_sf"/>
</dbReference>
<keyword evidence="8 18" id="KW-0067">ATP-binding</keyword>
<feature type="compositionally biased region" description="Basic and acidic residues" evidence="22">
    <location>
        <begin position="1266"/>
        <end position="1278"/>
    </location>
</feature>
<protein>
    <recommendedName>
        <fullName evidence="2">receptor protein-tyrosine kinase</fullName>
        <ecNumber evidence="2">2.7.10.1</ecNumber>
    </recommendedName>
</protein>